<evidence type="ECO:0000256" key="2">
    <source>
        <dbReference type="SAM" id="Phobius"/>
    </source>
</evidence>
<feature type="transmembrane region" description="Helical" evidence="2">
    <location>
        <begin position="312"/>
        <end position="335"/>
    </location>
</feature>
<evidence type="ECO:0000256" key="1">
    <source>
        <dbReference type="SAM" id="MobiDB-lite"/>
    </source>
</evidence>
<reference evidence="4" key="1">
    <citation type="submission" date="2014-09" db="EMBL/GenBank/DDBJ databases">
        <authorList>
            <person name="Gomez-Valero L."/>
        </authorList>
    </citation>
    <scope>NUCLEOTIDE SEQUENCE [LARGE SCALE GENOMIC DNA]</scope>
    <source>
        <strain evidence="4">ATCC700992</strain>
    </source>
</reference>
<dbReference type="RefSeq" id="WP_052674003.1">
    <property type="nucleotide sequence ID" value="NZ_LN614827.1"/>
</dbReference>
<feature type="transmembrane region" description="Helical" evidence="2">
    <location>
        <begin position="240"/>
        <end position="263"/>
    </location>
</feature>
<keyword evidence="4" id="KW-1185">Reference proteome</keyword>
<feature type="transmembrane region" description="Helical" evidence="2">
    <location>
        <begin position="389"/>
        <end position="412"/>
    </location>
</feature>
<organism evidence="3 4">
    <name type="scientific">Legionella fallonii LLAP-10</name>
    <dbReference type="NCBI Taxonomy" id="1212491"/>
    <lineage>
        <taxon>Bacteria</taxon>
        <taxon>Pseudomonadati</taxon>
        <taxon>Pseudomonadota</taxon>
        <taxon>Gammaproteobacteria</taxon>
        <taxon>Legionellales</taxon>
        <taxon>Legionellaceae</taxon>
        <taxon>Legionella</taxon>
    </lineage>
</organism>
<evidence type="ECO:0000313" key="4">
    <source>
        <dbReference type="Proteomes" id="UP000032430"/>
    </source>
</evidence>
<dbReference type="Proteomes" id="UP000032430">
    <property type="component" value="Chromosome I"/>
</dbReference>
<name>A0A098GB49_9GAMM</name>
<feature type="transmembrane region" description="Helical" evidence="2">
    <location>
        <begin position="479"/>
        <end position="504"/>
    </location>
</feature>
<sequence length="546" mass="62111">MGNSRISLIKHRFFDKSSKEKNTSLSIPPEQKQTKEDATDETVVLAPKPGKPSTQLPPIAAGNERNTDFSLFKEDDFDLDYLQAEFSSLYQLFISNKHLWVKKEDLVAYMYYLCNLMILYYQYDYVSADLQKLEEKRKAIENFIETSFSKQAQEAIYQLSKELKDRSSISTPSSISIAQIRQYISILNTNRSQWGYSRALASHAIVYIQNNCGTHTDTTGGQCVSTEIISFLDKTREPMAVLGIALFGLRFLINLVLLLKHIIQAAISKELSVKKVLTHEMDKRGFTMSSDFVWATVTLLTTYNIYFQIPTAAISPIVLSFLVFDSLLLITQWAVETAKYNKRLEELMNQEQNAASLEKATIKRQIDLLNDEWETQCAYYLINILAANIIFIAFGVSMFCSGGFILAGMAFLSMLGNALYNTAEEFKKYQQAQIAIRREQANGALLNDEHHQQLMSKLYEQCNQASIEFWKTLAFNVGATAFIITATVISWPVALSLTLTYAAYRLYTNHQSKLEASDKEHNGPNDIYRSLEREQSEEQVLTPCLP</sequence>
<dbReference type="AlphaFoldDB" id="A0A098GB49"/>
<feature type="region of interest" description="Disordered" evidence="1">
    <location>
        <begin position="17"/>
        <end position="60"/>
    </location>
</feature>
<dbReference type="KEGG" id="lfa:LFA_3364"/>
<evidence type="ECO:0000313" key="3">
    <source>
        <dbReference type="EMBL" id="CEG58696.1"/>
    </source>
</evidence>
<keyword evidence="2" id="KW-1133">Transmembrane helix</keyword>
<dbReference type="EMBL" id="LN614827">
    <property type="protein sequence ID" value="CEG58696.1"/>
    <property type="molecule type" value="Genomic_DNA"/>
</dbReference>
<accession>A0A098GB49</accession>
<evidence type="ECO:0008006" key="5">
    <source>
        <dbReference type="Google" id="ProtNLM"/>
    </source>
</evidence>
<protein>
    <recommendedName>
        <fullName evidence="5">Coiled-coil protein</fullName>
    </recommendedName>
</protein>
<keyword evidence="2" id="KW-0472">Membrane</keyword>
<dbReference type="HOGENOM" id="CLU_528731_0_0_6"/>
<feature type="transmembrane region" description="Helical" evidence="2">
    <location>
        <begin position="284"/>
        <end position="306"/>
    </location>
</feature>
<gene>
    <name evidence="3" type="ORF">LFA_3364</name>
</gene>
<keyword evidence="2" id="KW-0812">Transmembrane</keyword>
<proteinExistence type="predicted"/>